<dbReference type="AlphaFoldDB" id="A0A4S8IS78"/>
<protein>
    <submittedName>
        <fullName evidence="1">Uncharacterized protein</fullName>
    </submittedName>
</protein>
<gene>
    <name evidence="1" type="ORF">C4D60_Mb06t32280</name>
</gene>
<organism evidence="1 2">
    <name type="scientific">Musa balbisiana</name>
    <name type="common">Banana</name>
    <dbReference type="NCBI Taxonomy" id="52838"/>
    <lineage>
        <taxon>Eukaryota</taxon>
        <taxon>Viridiplantae</taxon>
        <taxon>Streptophyta</taxon>
        <taxon>Embryophyta</taxon>
        <taxon>Tracheophyta</taxon>
        <taxon>Spermatophyta</taxon>
        <taxon>Magnoliopsida</taxon>
        <taxon>Liliopsida</taxon>
        <taxon>Zingiberales</taxon>
        <taxon>Musaceae</taxon>
        <taxon>Musa</taxon>
    </lineage>
</organism>
<evidence type="ECO:0000313" key="1">
    <source>
        <dbReference type="EMBL" id="THU51557.1"/>
    </source>
</evidence>
<proteinExistence type="predicted"/>
<evidence type="ECO:0000313" key="2">
    <source>
        <dbReference type="Proteomes" id="UP000317650"/>
    </source>
</evidence>
<dbReference type="Proteomes" id="UP000317650">
    <property type="component" value="Chromosome 6"/>
</dbReference>
<dbReference type="EMBL" id="PYDT01000009">
    <property type="protein sequence ID" value="THU51557.1"/>
    <property type="molecule type" value="Genomic_DNA"/>
</dbReference>
<name>A0A4S8IS78_MUSBA</name>
<comment type="caution">
    <text evidence="1">The sequence shown here is derived from an EMBL/GenBank/DDBJ whole genome shotgun (WGS) entry which is preliminary data.</text>
</comment>
<reference evidence="1 2" key="1">
    <citation type="journal article" date="2019" name="Nat. Plants">
        <title>Genome sequencing of Musa balbisiana reveals subgenome evolution and function divergence in polyploid bananas.</title>
        <authorList>
            <person name="Yao X."/>
        </authorList>
    </citation>
    <scope>NUCLEOTIDE SEQUENCE [LARGE SCALE GENOMIC DNA]</scope>
    <source>
        <strain evidence="2">cv. DH-PKW</strain>
        <tissue evidence="1">Leaves</tissue>
    </source>
</reference>
<sequence>MDCFSRFAKALDSLQGVRPEMSAAAGGGAAAEETRREESAKAAEKVLREEEMESSPCCCWGTEEEHEMEKRGLKVTALGFWERGLERAEMEDREAIVVYTSPTSLPLLDH</sequence>
<keyword evidence="2" id="KW-1185">Reference proteome</keyword>
<accession>A0A4S8IS78</accession>